<accession>A0AAE8YU36</accession>
<proteinExistence type="predicted"/>
<feature type="transmembrane region" description="Helical" evidence="1">
    <location>
        <begin position="12"/>
        <end position="31"/>
    </location>
</feature>
<keyword evidence="1" id="KW-0472">Membrane</keyword>
<name>A0AAE8YU36_9CAUD</name>
<dbReference type="NCBIfam" id="TIGR01167">
    <property type="entry name" value="LPXTG_anchor"/>
    <property type="match status" value="1"/>
</dbReference>
<gene>
    <name evidence="2" type="ORF">SOPHRITA_26</name>
</gene>
<dbReference type="Proteomes" id="UP000827460">
    <property type="component" value="Segment"/>
</dbReference>
<keyword evidence="1" id="KW-1133">Transmembrane helix</keyword>
<reference evidence="2" key="1">
    <citation type="submission" date="2021-10" db="EMBL/GenBank/DDBJ databases">
        <authorList>
            <person name="Lavering E.D."/>
            <person name="James R."/>
            <person name="Fairholm J.D."/>
            <person name="Ogilvie B.H."/>
            <person name="Thurgood T.L."/>
            <person name="Robison R.A."/>
            <person name="Grose J.H."/>
        </authorList>
    </citation>
    <scope>NUCLEOTIDE SEQUENCE</scope>
</reference>
<organism evidence="2 3">
    <name type="scientific">Bacillus phage vB_BanS_Sophrita</name>
    <dbReference type="NCBI Taxonomy" id="2894790"/>
    <lineage>
        <taxon>Viruses</taxon>
        <taxon>Duplodnaviria</taxon>
        <taxon>Heunggongvirae</taxon>
        <taxon>Uroviricota</taxon>
        <taxon>Caudoviricetes</taxon>
        <taxon>Joanripponvirinae</taxon>
        <taxon>Sophritavirus</taxon>
        <taxon>Sophritavirus sophrita</taxon>
    </lineage>
</organism>
<evidence type="ECO:0000313" key="2">
    <source>
        <dbReference type="EMBL" id="UGO50617.1"/>
    </source>
</evidence>
<evidence type="ECO:0000256" key="1">
    <source>
        <dbReference type="SAM" id="Phobius"/>
    </source>
</evidence>
<protein>
    <submittedName>
        <fullName evidence="2">Uncharacterized protein</fullName>
    </submittedName>
</protein>
<evidence type="ECO:0000313" key="3">
    <source>
        <dbReference type="Proteomes" id="UP000827460"/>
    </source>
</evidence>
<keyword evidence="1" id="KW-0812">Transmembrane</keyword>
<sequence>MLTFYSDDMSANLLMAVGVLLIGGLMLYLMFKL</sequence>
<dbReference type="EMBL" id="OK499991">
    <property type="protein sequence ID" value="UGO50617.1"/>
    <property type="molecule type" value="Genomic_DNA"/>
</dbReference>
<keyword evidence="3" id="KW-1185">Reference proteome</keyword>